<dbReference type="Gene3D" id="3.20.20.60">
    <property type="entry name" value="Phosphoenolpyruvate-binding domains"/>
    <property type="match status" value="1"/>
</dbReference>
<evidence type="ECO:0000313" key="2">
    <source>
        <dbReference type="Proteomes" id="UP001596067"/>
    </source>
</evidence>
<dbReference type="RefSeq" id="WP_313764993.1">
    <property type="nucleotide sequence ID" value="NZ_BAAAVH010000033.1"/>
</dbReference>
<proteinExistence type="predicted"/>
<keyword evidence="1" id="KW-0456">Lyase</keyword>
<dbReference type="EMBL" id="JBHSOD010000076">
    <property type="protein sequence ID" value="MFC5890247.1"/>
    <property type="molecule type" value="Genomic_DNA"/>
</dbReference>
<keyword evidence="2" id="KW-1185">Reference proteome</keyword>
<dbReference type="CDD" id="cd00377">
    <property type="entry name" value="ICL_PEPM"/>
    <property type="match status" value="1"/>
</dbReference>
<dbReference type="Pfam" id="PF13714">
    <property type="entry name" value="PEP_mutase"/>
    <property type="match status" value="1"/>
</dbReference>
<dbReference type="Gene3D" id="6.10.250.2750">
    <property type="match status" value="1"/>
</dbReference>
<comment type="caution">
    <text evidence="1">The sequence shown here is derived from an EMBL/GenBank/DDBJ whole genome shotgun (WGS) entry which is preliminary data.</text>
</comment>
<dbReference type="InterPro" id="IPR040442">
    <property type="entry name" value="Pyrv_kinase-like_dom_sf"/>
</dbReference>
<protein>
    <submittedName>
        <fullName evidence="1">Isocitrate lyase/phosphoenolpyruvate mutase family protein</fullName>
    </submittedName>
</protein>
<gene>
    <name evidence="1" type="ORF">ACFP0N_35350</name>
</gene>
<accession>A0ABW1F8H9</accession>
<dbReference type="GO" id="GO:0016829">
    <property type="term" value="F:lyase activity"/>
    <property type="evidence" value="ECO:0007669"/>
    <property type="project" value="UniProtKB-KW"/>
</dbReference>
<sequence length="270" mass="27040">MTPTQQQKARALRELHRPGEPLVLANVWDAVGARLVAAAGARAVATASASVSWSLGSADGDAADRDEVLAQTALVVRAVELPVTADLESGFGATAAEVGETVAGLLATGAVGVNLEDAHRSPAEAAERIAAARAAGSNAGVDLFVNGRTDVFLHGIGEPADRLDEAVARLRAYVEAGADGVFVPGVADPETIAALVAAVPAPLNVLAGPGSPSVPELAKLGVARVSLGPGLAKAAYAAVRRAAEEVYGAGTYTALDGGLTYQELNALAQG</sequence>
<dbReference type="PANTHER" id="PTHR42905">
    <property type="entry name" value="PHOSPHOENOLPYRUVATE CARBOXYLASE"/>
    <property type="match status" value="1"/>
</dbReference>
<dbReference type="PANTHER" id="PTHR42905:SF16">
    <property type="entry name" value="CARBOXYPHOSPHONOENOLPYRUVATE PHOSPHONOMUTASE-LIKE PROTEIN (AFU_ORTHOLOGUE AFUA_5G07230)"/>
    <property type="match status" value="1"/>
</dbReference>
<evidence type="ECO:0000313" key="1">
    <source>
        <dbReference type="EMBL" id="MFC5890247.1"/>
    </source>
</evidence>
<organism evidence="1 2">
    <name type="scientific">Kitasatospora aburaviensis</name>
    <dbReference type="NCBI Taxonomy" id="67265"/>
    <lineage>
        <taxon>Bacteria</taxon>
        <taxon>Bacillati</taxon>
        <taxon>Actinomycetota</taxon>
        <taxon>Actinomycetes</taxon>
        <taxon>Kitasatosporales</taxon>
        <taxon>Streptomycetaceae</taxon>
        <taxon>Kitasatospora</taxon>
    </lineage>
</organism>
<name>A0ABW1F8H9_9ACTN</name>
<reference evidence="2" key="1">
    <citation type="journal article" date="2019" name="Int. J. Syst. Evol. Microbiol.">
        <title>The Global Catalogue of Microorganisms (GCM) 10K type strain sequencing project: providing services to taxonomists for standard genome sequencing and annotation.</title>
        <authorList>
            <consortium name="The Broad Institute Genomics Platform"/>
            <consortium name="The Broad Institute Genome Sequencing Center for Infectious Disease"/>
            <person name="Wu L."/>
            <person name="Ma J."/>
        </authorList>
    </citation>
    <scope>NUCLEOTIDE SEQUENCE [LARGE SCALE GENOMIC DNA]</scope>
    <source>
        <strain evidence="2">CGMCC 4.1469</strain>
    </source>
</reference>
<dbReference type="Proteomes" id="UP001596067">
    <property type="component" value="Unassembled WGS sequence"/>
</dbReference>
<dbReference type="InterPro" id="IPR015813">
    <property type="entry name" value="Pyrv/PenolPyrv_kinase-like_dom"/>
</dbReference>
<dbReference type="InterPro" id="IPR039556">
    <property type="entry name" value="ICL/PEPM"/>
</dbReference>
<dbReference type="SUPFAM" id="SSF51621">
    <property type="entry name" value="Phosphoenolpyruvate/pyruvate domain"/>
    <property type="match status" value="1"/>
</dbReference>